<dbReference type="RefSeq" id="WP_128760860.1">
    <property type="nucleotide sequence ID" value="NZ_QOVI01000003.1"/>
</dbReference>
<dbReference type="GO" id="GO:0008233">
    <property type="term" value="F:peptidase activity"/>
    <property type="evidence" value="ECO:0007669"/>
    <property type="project" value="UniProtKB-KW"/>
</dbReference>
<sequence length="332" mass="38165">MEYTIKYKAINTYESTVDEAFWQFLLRPEENKTQHVRISKFTNSLNTGIETSTNTFGFPICRVHPKKPFDTISFEANYIMSKEVINPFSALDSVANPEHYALIKSLNFKIDYERFLSITPLTQLEKTQLPVKFSEERSIFDNLTELNEWVYKTFTFKTSVTDVKTTPVQFLEKGAGVCQDFTHLFLAIARLNNIPARYTSGYLHQGNGFQGDSQMHAWAECYIPEKGWLGFDPANNLIALENHIKVAHGQDYGDCAPIKGIIYSNSAANKTSYTVEVNARAESDPDVFSENQLFEPLPFKQQLAFQSQWQNQQYQQQQQLRQQLDNNENTAL</sequence>
<keyword evidence="3" id="KW-1185">Reference proteome</keyword>
<organism evidence="2 3">
    <name type="scientific">Leeuwenhoekiella aestuarii</name>
    <dbReference type="NCBI Taxonomy" id="2249426"/>
    <lineage>
        <taxon>Bacteria</taxon>
        <taxon>Pseudomonadati</taxon>
        <taxon>Bacteroidota</taxon>
        <taxon>Flavobacteriia</taxon>
        <taxon>Flavobacteriales</taxon>
        <taxon>Flavobacteriaceae</taxon>
        <taxon>Leeuwenhoekiella</taxon>
    </lineage>
</organism>
<evidence type="ECO:0000313" key="3">
    <source>
        <dbReference type="Proteomes" id="UP000289821"/>
    </source>
</evidence>
<dbReference type="SUPFAM" id="SSF54001">
    <property type="entry name" value="Cysteine proteinases"/>
    <property type="match status" value="1"/>
</dbReference>
<keyword evidence="2" id="KW-0645">Protease</keyword>
<dbReference type="SMART" id="SM00460">
    <property type="entry name" value="TGc"/>
    <property type="match status" value="1"/>
</dbReference>
<dbReference type="InterPro" id="IPR038765">
    <property type="entry name" value="Papain-like_cys_pep_sf"/>
</dbReference>
<feature type="domain" description="Transglutaminase-like" evidence="1">
    <location>
        <begin position="170"/>
        <end position="235"/>
    </location>
</feature>
<dbReference type="EMBL" id="QOVI01000003">
    <property type="protein sequence ID" value="RXG15264.1"/>
    <property type="molecule type" value="Genomic_DNA"/>
</dbReference>
<comment type="caution">
    <text evidence="2">The sequence shown here is derived from an EMBL/GenBank/DDBJ whole genome shotgun (WGS) entry which is preliminary data.</text>
</comment>
<evidence type="ECO:0000313" key="2">
    <source>
        <dbReference type="EMBL" id="RXG15264.1"/>
    </source>
</evidence>
<protein>
    <submittedName>
        <fullName evidence="2">Transglutaminase-like putative cysteine protease</fullName>
    </submittedName>
</protein>
<evidence type="ECO:0000259" key="1">
    <source>
        <dbReference type="SMART" id="SM00460"/>
    </source>
</evidence>
<keyword evidence="2" id="KW-0378">Hydrolase</keyword>
<dbReference type="PANTHER" id="PTHR33490">
    <property type="entry name" value="BLR5614 PROTEIN-RELATED"/>
    <property type="match status" value="1"/>
</dbReference>
<dbReference type="Pfam" id="PF01841">
    <property type="entry name" value="Transglut_core"/>
    <property type="match status" value="1"/>
</dbReference>
<dbReference type="GO" id="GO:0006508">
    <property type="term" value="P:proteolysis"/>
    <property type="evidence" value="ECO:0007669"/>
    <property type="project" value="UniProtKB-KW"/>
</dbReference>
<name>A0A4Q0NUP7_9FLAO</name>
<gene>
    <name evidence="2" type="ORF">DSM04_103152</name>
</gene>
<dbReference type="PANTHER" id="PTHR33490:SF6">
    <property type="entry name" value="SLL1049 PROTEIN"/>
    <property type="match status" value="1"/>
</dbReference>
<proteinExistence type="predicted"/>
<dbReference type="InterPro" id="IPR002931">
    <property type="entry name" value="Transglutaminase-like"/>
</dbReference>
<dbReference type="Proteomes" id="UP000289821">
    <property type="component" value="Unassembled WGS sequence"/>
</dbReference>
<accession>A0A4Q0NUP7</accession>
<dbReference type="AlphaFoldDB" id="A0A4Q0NUP7"/>
<reference evidence="2 3" key="1">
    <citation type="submission" date="2018-07" db="EMBL/GenBank/DDBJ databases">
        <title>Leeuwenhoekiella genomics.</title>
        <authorList>
            <person name="Tahon G."/>
            <person name="Willems A."/>
        </authorList>
    </citation>
    <scope>NUCLEOTIDE SEQUENCE [LARGE SCALE GENOMIC DNA]</scope>
    <source>
        <strain evidence="2 3">R-50232</strain>
    </source>
</reference>
<dbReference type="Gene3D" id="3.10.620.30">
    <property type="match status" value="1"/>
</dbReference>